<keyword evidence="3 6" id="KW-0812">Transmembrane</keyword>
<evidence type="ECO:0000313" key="8">
    <source>
        <dbReference type="Proteomes" id="UP000602745"/>
    </source>
</evidence>
<evidence type="ECO:0000256" key="5">
    <source>
        <dbReference type="ARBA" id="ARBA00023136"/>
    </source>
</evidence>
<feature type="transmembrane region" description="Helical" evidence="6">
    <location>
        <begin position="12"/>
        <end position="34"/>
    </location>
</feature>
<feature type="transmembrane region" description="Helical" evidence="6">
    <location>
        <begin position="336"/>
        <end position="359"/>
    </location>
</feature>
<keyword evidence="2" id="KW-1003">Cell membrane</keyword>
<dbReference type="InterPro" id="IPR030923">
    <property type="entry name" value="LptG"/>
</dbReference>
<dbReference type="EMBL" id="BMCP01000002">
    <property type="protein sequence ID" value="GGE46844.1"/>
    <property type="molecule type" value="Genomic_DNA"/>
</dbReference>
<evidence type="ECO:0000256" key="2">
    <source>
        <dbReference type="ARBA" id="ARBA00022475"/>
    </source>
</evidence>
<evidence type="ECO:0000256" key="6">
    <source>
        <dbReference type="SAM" id="Phobius"/>
    </source>
</evidence>
<evidence type="ECO:0000256" key="3">
    <source>
        <dbReference type="ARBA" id="ARBA00022692"/>
    </source>
</evidence>
<evidence type="ECO:0000256" key="1">
    <source>
        <dbReference type="ARBA" id="ARBA00004651"/>
    </source>
</evidence>
<evidence type="ECO:0000313" key="7">
    <source>
        <dbReference type="EMBL" id="GGE46844.1"/>
    </source>
</evidence>
<feature type="transmembrane region" description="Helical" evidence="6">
    <location>
        <begin position="280"/>
        <end position="299"/>
    </location>
</feature>
<name>A0A8J2YJJ0_9RHOB</name>
<accession>A0A8J2YJJ0</accession>
<sequence>MNRLGLTFGFYVARVTLMALVAFFAGMLVLIFVIDFVEMLRQARDVEDVSVLPLMVLSLERTPSIAERAMPFAVLFGAMAAFLQLSRKLELVVARASGISAWQFLAPAVIVAALVGVSASLAYNPFAAWLNERAANRAIQVLGEESGGLLPSGALWLRQSSVDGQSILNAASAADRGQTLTGVTIYAFDREGRFQERIEAARAELEIGYWRLENGRVYRPSRESEPFGTYVFATNLTHEQLSDSFTQTQALSFWELPELIDGAERAGFSPVKYVLQFQTLLARPLLLAVMVLIAATVSLRLARMGGLARAIPGGIAAGFVLYVVTKLAEDLGSAGFVSPVVAAWTPAVVGLLMSVTVLLHQEDG</sequence>
<dbReference type="Pfam" id="PF03739">
    <property type="entry name" value="LptF_LptG"/>
    <property type="match status" value="1"/>
</dbReference>
<dbReference type="RefSeq" id="WP_229729402.1">
    <property type="nucleotide sequence ID" value="NZ_BMCP01000002.1"/>
</dbReference>
<proteinExistence type="predicted"/>
<feature type="transmembrane region" description="Helical" evidence="6">
    <location>
        <begin position="65"/>
        <end position="83"/>
    </location>
</feature>
<reference evidence="7" key="1">
    <citation type="journal article" date="2014" name="Int. J. Syst. Evol. Microbiol.">
        <title>Complete genome sequence of Corynebacterium casei LMG S-19264T (=DSM 44701T), isolated from a smear-ripened cheese.</title>
        <authorList>
            <consortium name="US DOE Joint Genome Institute (JGI-PGF)"/>
            <person name="Walter F."/>
            <person name="Albersmeier A."/>
            <person name="Kalinowski J."/>
            <person name="Ruckert C."/>
        </authorList>
    </citation>
    <scope>NUCLEOTIDE SEQUENCE</scope>
    <source>
        <strain evidence="7">CCM 7684</strain>
    </source>
</reference>
<dbReference type="AlphaFoldDB" id="A0A8J2YJJ0"/>
<protein>
    <submittedName>
        <fullName evidence="7">LPS export ABC transporter permease LptG</fullName>
    </submittedName>
</protein>
<keyword evidence="8" id="KW-1185">Reference proteome</keyword>
<dbReference type="GO" id="GO:0043190">
    <property type="term" value="C:ATP-binding cassette (ABC) transporter complex"/>
    <property type="evidence" value="ECO:0007669"/>
    <property type="project" value="InterPro"/>
</dbReference>
<evidence type="ECO:0000256" key="4">
    <source>
        <dbReference type="ARBA" id="ARBA00022989"/>
    </source>
</evidence>
<dbReference type="GO" id="GO:0055085">
    <property type="term" value="P:transmembrane transport"/>
    <property type="evidence" value="ECO:0007669"/>
    <property type="project" value="InterPro"/>
</dbReference>
<dbReference type="PANTHER" id="PTHR33529">
    <property type="entry name" value="SLR0882 PROTEIN-RELATED"/>
    <property type="match status" value="1"/>
</dbReference>
<keyword evidence="5 6" id="KW-0472">Membrane</keyword>
<dbReference type="GO" id="GO:0015920">
    <property type="term" value="P:lipopolysaccharide transport"/>
    <property type="evidence" value="ECO:0007669"/>
    <property type="project" value="TreeGrafter"/>
</dbReference>
<dbReference type="NCBIfam" id="TIGR04408">
    <property type="entry name" value="LptG_lptG"/>
    <property type="match status" value="1"/>
</dbReference>
<feature type="transmembrane region" description="Helical" evidence="6">
    <location>
        <begin position="104"/>
        <end position="123"/>
    </location>
</feature>
<dbReference type="PANTHER" id="PTHR33529:SF2">
    <property type="entry name" value="LIPOPOLYSACCHARIDE EXPORT SYSTEM PERMEASE PROTEIN LPTG"/>
    <property type="match status" value="1"/>
</dbReference>
<dbReference type="InterPro" id="IPR005495">
    <property type="entry name" value="LptG/LptF_permease"/>
</dbReference>
<reference evidence="7" key="2">
    <citation type="submission" date="2020-09" db="EMBL/GenBank/DDBJ databases">
        <authorList>
            <person name="Sun Q."/>
            <person name="Sedlacek I."/>
        </authorList>
    </citation>
    <scope>NUCLEOTIDE SEQUENCE</scope>
    <source>
        <strain evidence="7">CCM 7684</strain>
    </source>
</reference>
<comment type="caution">
    <text evidence="7">The sequence shown here is derived from an EMBL/GenBank/DDBJ whole genome shotgun (WGS) entry which is preliminary data.</text>
</comment>
<keyword evidence="4 6" id="KW-1133">Transmembrane helix</keyword>
<dbReference type="Proteomes" id="UP000602745">
    <property type="component" value="Unassembled WGS sequence"/>
</dbReference>
<comment type="subcellular location">
    <subcellularLocation>
        <location evidence="1">Cell membrane</location>
        <topology evidence="1">Multi-pass membrane protein</topology>
    </subcellularLocation>
</comment>
<feature type="transmembrane region" description="Helical" evidence="6">
    <location>
        <begin position="306"/>
        <end position="324"/>
    </location>
</feature>
<organism evidence="7 8">
    <name type="scientific">Agaricicola taiwanensis</name>
    <dbReference type="NCBI Taxonomy" id="591372"/>
    <lineage>
        <taxon>Bacteria</taxon>
        <taxon>Pseudomonadati</taxon>
        <taxon>Pseudomonadota</taxon>
        <taxon>Alphaproteobacteria</taxon>
        <taxon>Rhodobacterales</taxon>
        <taxon>Paracoccaceae</taxon>
        <taxon>Agaricicola</taxon>
    </lineage>
</organism>
<gene>
    <name evidence="7" type="ORF">GCM10007276_25010</name>
</gene>